<feature type="transmembrane region" description="Helical" evidence="1">
    <location>
        <begin position="20"/>
        <end position="39"/>
    </location>
</feature>
<keyword evidence="1" id="KW-0472">Membrane</keyword>
<proteinExistence type="predicted"/>
<accession>A0A2P2NJ59</accession>
<evidence type="ECO:0000313" key="2">
    <source>
        <dbReference type="EMBL" id="MBX42503.1"/>
    </source>
</evidence>
<keyword evidence="1" id="KW-1133">Transmembrane helix</keyword>
<reference evidence="2" key="1">
    <citation type="submission" date="2018-02" db="EMBL/GenBank/DDBJ databases">
        <title>Rhizophora mucronata_Transcriptome.</title>
        <authorList>
            <person name="Meera S.P."/>
            <person name="Sreeshan A."/>
            <person name="Augustine A."/>
        </authorList>
    </citation>
    <scope>NUCLEOTIDE SEQUENCE</scope>
    <source>
        <tissue evidence="2">Leaf</tissue>
    </source>
</reference>
<name>A0A2P2NJ59_RHIMU</name>
<protein>
    <submittedName>
        <fullName evidence="2">Uncharacterized protein</fullName>
    </submittedName>
</protein>
<organism evidence="2">
    <name type="scientific">Rhizophora mucronata</name>
    <name type="common">Asiatic mangrove</name>
    <dbReference type="NCBI Taxonomy" id="61149"/>
    <lineage>
        <taxon>Eukaryota</taxon>
        <taxon>Viridiplantae</taxon>
        <taxon>Streptophyta</taxon>
        <taxon>Embryophyta</taxon>
        <taxon>Tracheophyta</taxon>
        <taxon>Spermatophyta</taxon>
        <taxon>Magnoliopsida</taxon>
        <taxon>eudicotyledons</taxon>
        <taxon>Gunneridae</taxon>
        <taxon>Pentapetalae</taxon>
        <taxon>rosids</taxon>
        <taxon>fabids</taxon>
        <taxon>Malpighiales</taxon>
        <taxon>Rhizophoraceae</taxon>
        <taxon>Rhizophora</taxon>
    </lineage>
</organism>
<keyword evidence="1" id="KW-0812">Transmembrane</keyword>
<dbReference type="EMBL" id="GGEC01062019">
    <property type="protein sequence ID" value="MBX42503.1"/>
    <property type="molecule type" value="Transcribed_RNA"/>
</dbReference>
<evidence type="ECO:0000256" key="1">
    <source>
        <dbReference type="SAM" id="Phobius"/>
    </source>
</evidence>
<dbReference type="AlphaFoldDB" id="A0A2P2NJ59"/>
<sequence length="40" mass="4851">MLQWKFSVSILKQLELVLKLLPVLKFLTWFWLLTPLIFFG</sequence>